<sequence length="119" mass="13057">MFDFLAADETLATLRRANPPRPVLINVNMLFGSRDDAFRLDTVPLSVKTSGLNVFTDSTPGLLHAWAQTTRRAWLAQVSFEVLTGDGKAVLSVCQWCPARAVTPAPAELTASKRTSHFR</sequence>
<name>A0A343VRD3_9MYCO</name>
<geneLocation type="plasmid" evidence="1">
    <name>pCBMA213_1</name>
</geneLocation>
<reference evidence="1" key="1">
    <citation type="journal article" date="2018" name="Front. Microbiol.">
        <title>Beyond the Limits: tRNA Array Units in Mycobacterium Genomes.</title>
        <authorList>
            <person name="Morgado S.M."/>
            <person name="Vicente A.C."/>
        </authorList>
    </citation>
    <scope>NUCLEOTIDE SEQUENCE</scope>
    <source>
        <strain evidence="1">CBMA 213</strain>
        <plasmid evidence="1">pCBMA213_1</plasmid>
    </source>
</reference>
<protein>
    <submittedName>
        <fullName evidence="1">Uncharacterized protein</fullName>
    </submittedName>
</protein>
<dbReference type="AlphaFoldDB" id="A0A343VRD3"/>
<evidence type="ECO:0000313" key="1">
    <source>
        <dbReference type="EMBL" id="AVN58457.1"/>
    </source>
</evidence>
<organism evidence="1">
    <name type="scientific">Mycolicibacterium sp. CBMA 213</name>
    <dbReference type="NCBI Taxonomy" id="1968788"/>
    <lineage>
        <taxon>Bacteria</taxon>
        <taxon>Bacillati</taxon>
        <taxon>Actinomycetota</taxon>
        <taxon>Actinomycetes</taxon>
        <taxon>Mycobacteriales</taxon>
        <taxon>Mycobacteriaceae</taxon>
        <taxon>Mycolicibacterium</taxon>
    </lineage>
</organism>
<dbReference type="EMBL" id="MF600313">
    <property type="protein sequence ID" value="AVN58457.1"/>
    <property type="molecule type" value="Genomic_DNA"/>
</dbReference>
<gene>
    <name evidence="1" type="ORF">B5P44_p00162</name>
</gene>
<dbReference type="RefSeq" id="WP_237025298.1">
    <property type="nucleotide sequence ID" value="NZ_MF600313.1"/>
</dbReference>
<accession>A0A343VRD3</accession>
<keyword evidence="1" id="KW-0614">Plasmid</keyword>
<proteinExistence type="predicted"/>